<protein>
    <recommendedName>
        <fullName evidence="2">TTI1 C-terminal TPR domain-containing protein</fullName>
    </recommendedName>
</protein>
<dbReference type="Proteomes" id="UP001431783">
    <property type="component" value="Unassembled WGS sequence"/>
</dbReference>
<evidence type="ECO:0000259" key="2">
    <source>
        <dbReference type="Pfam" id="PF24181"/>
    </source>
</evidence>
<proteinExistence type="predicted"/>
<dbReference type="AlphaFoldDB" id="A0AAW1UF92"/>
<evidence type="ECO:0000256" key="1">
    <source>
        <dbReference type="SAM" id="MobiDB-lite"/>
    </source>
</evidence>
<organism evidence="3 4">
    <name type="scientific">Henosepilachna vigintioctopunctata</name>
    <dbReference type="NCBI Taxonomy" id="420089"/>
    <lineage>
        <taxon>Eukaryota</taxon>
        <taxon>Metazoa</taxon>
        <taxon>Ecdysozoa</taxon>
        <taxon>Arthropoda</taxon>
        <taxon>Hexapoda</taxon>
        <taxon>Insecta</taxon>
        <taxon>Pterygota</taxon>
        <taxon>Neoptera</taxon>
        <taxon>Endopterygota</taxon>
        <taxon>Coleoptera</taxon>
        <taxon>Polyphaga</taxon>
        <taxon>Cucujiformia</taxon>
        <taxon>Coccinelloidea</taxon>
        <taxon>Coccinellidae</taxon>
        <taxon>Epilachninae</taxon>
        <taxon>Epilachnini</taxon>
        <taxon>Henosepilachna</taxon>
    </lineage>
</organism>
<dbReference type="GO" id="GO:0005737">
    <property type="term" value="C:cytoplasm"/>
    <property type="evidence" value="ECO:0007669"/>
    <property type="project" value="TreeGrafter"/>
</dbReference>
<dbReference type="InterPro" id="IPR057567">
    <property type="entry name" value="TPR_TTI1_C"/>
</dbReference>
<dbReference type="InterPro" id="IPR052587">
    <property type="entry name" value="TELO2-interacting_protein_1"/>
</dbReference>
<sequence>MGKSAEELYNEDMNRTKNEVEAENLESEVEEYKKPEAPHHIKLTVAILKRSLNFLPSNEKDRKLLVLEILRDGLEIIREFEDELLPMVHLIWHPLVGRFKETDSPVIINYSFLLLTTMARISKEFIRMRTIKDVLPSILNVLKNLSKESYLKDRGSAYSFAEKDIEKTSDAVFIYLSDKQPLPLQREAVNFFKLLILYDPTLQNTIKDWSKEKSTLECKKNVDRIFEENVGENYV</sequence>
<dbReference type="PANTHER" id="PTHR18460">
    <property type="entry name" value="TEL2 INTERACTING PROTEIN 1 TTI1 FAMILY MEMBER"/>
    <property type="match status" value="1"/>
</dbReference>
<evidence type="ECO:0000313" key="4">
    <source>
        <dbReference type="Proteomes" id="UP001431783"/>
    </source>
</evidence>
<dbReference type="InterPro" id="IPR016024">
    <property type="entry name" value="ARM-type_fold"/>
</dbReference>
<feature type="domain" description="TTI1 C-terminal TPR" evidence="2">
    <location>
        <begin position="8"/>
        <end position="160"/>
    </location>
</feature>
<feature type="region of interest" description="Disordered" evidence="1">
    <location>
        <begin position="1"/>
        <end position="27"/>
    </location>
</feature>
<dbReference type="EMBL" id="JARQZJ010000061">
    <property type="protein sequence ID" value="KAK9879243.1"/>
    <property type="molecule type" value="Genomic_DNA"/>
</dbReference>
<name>A0AAW1UF92_9CUCU</name>
<reference evidence="3 4" key="1">
    <citation type="submission" date="2023-03" db="EMBL/GenBank/DDBJ databases">
        <title>Genome insight into feeding habits of ladybird beetles.</title>
        <authorList>
            <person name="Li H.-S."/>
            <person name="Huang Y.-H."/>
            <person name="Pang H."/>
        </authorList>
    </citation>
    <scope>NUCLEOTIDE SEQUENCE [LARGE SCALE GENOMIC DNA]</scope>
    <source>
        <strain evidence="3">SYSU_2023b</strain>
        <tissue evidence="3">Whole body</tissue>
    </source>
</reference>
<comment type="caution">
    <text evidence="3">The sequence shown here is derived from an EMBL/GenBank/DDBJ whole genome shotgun (WGS) entry which is preliminary data.</text>
</comment>
<dbReference type="Pfam" id="PF24181">
    <property type="entry name" value="TPR_TTI1_C"/>
    <property type="match status" value="1"/>
</dbReference>
<evidence type="ECO:0000313" key="3">
    <source>
        <dbReference type="EMBL" id="KAK9879243.1"/>
    </source>
</evidence>
<gene>
    <name evidence="3" type="ORF">WA026_004092</name>
</gene>
<dbReference type="PANTHER" id="PTHR18460:SF3">
    <property type="entry name" value="TELO2-INTERACTING PROTEIN 1 HOMOLOG"/>
    <property type="match status" value="1"/>
</dbReference>
<feature type="compositionally biased region" description="Basic and acidic residues" evidence="1">
    <location>
        <begin position="1"/>
        <end position="20"/>
    </location>
</feature>
<accession>A0AAW1UF92</accession>
<keyword evidence="4" id="KW-1185">Reference proteome</keyword>
<dbReference type="SUPFAM" id="SSF48371">
    <property type="entry name" value="ARM repeat"/>
    <property type="match status" value="1"/>
</dbReference>